<organism evidence="2 3">
    <name type="scientific">Dendrobium nobile</name>
    <name type="common">Orchid</name>
    <dbReference type="NCBI Taxonomy" id="94219"/>
    <lineage>
        <taxon>Eukaryota</taxon>
        <taxon>Viridiplantae</taxon>
        <taxon>Streptophyta</taxon>
        <taxon>Embryophyta</taxon>
        <taxon>Tracheophyta</taxon>
        <taxon>Spermatophyta</taxon>
        <taxon>Magnoliopsida</taxon>
        <taxon>Liliopsida</taxon>
        <taxon>Asparagales</taxon>
        <taxon>Orchidaceae</taxon>
        <taxon>Epidendroideae</taxon>
        <taxon>Malaxideae</taxon>
        <taxon>Dendrobiinae</taxon>
        <taxon>Dendrobium</taxon>
    </lineage>
</organism>
<reference evidence="2" key="1">
    <citation type="journal article" date="2022" name="Front. Genet.">
        <title>Chromosome-Scale Assembly of the Dendrobium nobile Genome Provides Insights Into the Molecular Mechanism of the Biosynthesis of the Medicinal Active Ingredient of Dendrobium.</title>
        <authorList>
            <person name="Xu Q."/>
            <person name="Niu S.-C."/>
            <person name="Li K.-L."/>
            <person name="Zheng P.-J."/>
            <person name="Zhang X.-J."/>
            <person name="Jia Y."/>
            <person name="Liu Y."/>
            <person name="Niu Y.-X."/>
            <person name="Yu L.-H."/>
            <person name="Chen D.-F."/>
            <person name="Zhang G.-Q."/>
        </authorList>
    </citation>
    <scope>NUCLEOTIDE SEQUENCE</scope>
    <source>
        <tissue evidence="2">Leaf</tissue>
    </source>
</reference>
<evidence type="ECO:0000256" key="1">
    <source>
        <dbReference type="SAM" id="MobiDB-lite"/>
    </source>
</evidence>
<gene>
    <name evidence="2" type="ORF">KFK09_021940</name>
</gene>
<feature type="compositionally biased region" description="Basic and acidic residues" evidence="1">
    <location>
        <begin position="31"/>
        <end position="45"/>
    </location>
</feature>
<comment type="caution">
    <text evidence="2">The sequence shown here is derived from an EMBL/GenBank/DDBJ whole genome shotgun (WGS) entry which is preliminary data.</text>
</comment>
<keyword evidence="3" id="KW-1185">Reference proteome</keyword>
<feature type="region of interest" description="Disordered" evidence="1">
    <location>
        <begin position="1"/>
        <end position="71"/>
    </location>
</feature>
<dbReference type="EMBL" id="JAGYWB010000016">
    <property type="protein sequence ID" value="KAI0495637.1"/>
    <property type="molecule type" value="Genomic_DNA"/>
</dbReference>
<protein>
    <submittedName>
        <fullName evidence="2">Uncharacterized protein</fullName>
    </submittedName>
</protein>
<accession>A0A8T3AH44</accession>
<proteinExistence type="predicted"/>
<evidence type="ECO:0000313" key="2">
    <source>
        <dbReference type="EMBL" id="KAI0495637.1"/>
    </source>
</evidence>
<dbReference type="AlphaFoldDB" id="A0A8T3AH44"/>
<name>A0A8T3AH44_DENNO</name>
<feature type="compositionally biased region" description="Basic and acidic residues" evidence="1">
    <location>
        <begin position="10"/>
        <end position="22"/>
    </location>
</feature>
<sequence length="71" mass="8168">MRSIHHPEHRIRVWREGGREEGSAGSGPGTQEKDQRTKPKQKRETNISGEEEAVLFSDDTLQQLMPKERLT</sequence>
<dbReference type="Proteomes" id="UP000829196">
    <property type="component" value="Unassembled WGS sequence"/>
</dbReference>
<evidence type="ECO:0000313" key="3">
    <source>
        <dbReference type="Proteomes" id="UP000829196"/>
    </source>
</evidence>